<evidence type="ECO:0000259" key="8">
    <source>
        <dbReference type="Pfam" id="PF24882"/>
    </source>
</evidence>
<organism evidence="9 10">
    <name type="scientific">Rhodosorus marinus</name>
    <dbReference type="NCBI Taxonomy" id="101924"/>
    <lineage>
        <taxon>Eukaryota</taxon>
        <taxon>Rhodophyta</taxon>
        <taxon>Stylonematophyceae</taxon>
        <taxon>Stylonematales</taxon>
        <taxon>Stylonemataceae</taxon>
        <taxon>Rhodosorus</taxon>
    </lineage>
</organism>
<protein>
    <recommendedName>
        <fullName evidence="5">Origin recognition complex subunit 2</fullName>
    </recommendedName>
</protein>
<gene>
    <name evidence="9" type="ORF">NDN08_001299</name>
</gene>
<name>A0AAV8UQM0_9RHOD</name>
<dbReference type="Pfam" id="PF24882">
    <property type="entry name" value="WHD_ORC2"/>
    <property type="match status" value="1"/>
</dbReference>
<dbReference type="InterPro" id="IPR007220">
    <property type="entry name" value="ORC2"/>
</dbReference>
<comment type="subunit">
    <text evidence="5">Component of the origin recognition complex (ORC).</text>
</comment>
<evidence type="ECO:0000256" key="2">
    <source>
        <dbReference type="ARBA" id="ARBA00007421"/>
    </source>
</evidence>
<dbReference type="InterPro" id="IPR056773">
    <property type="entry name" value="WHD_ORC2"/>
</dbReference>
<evidence type="ECO:0000313" key="9">
    <source>
        <dbReference type="EMBL" id="KAJ8904784.1"/>
    </source>
</evidence>
<keyword evidence="4 5" id="KW-0539">Nucleus</keyword>
<keyword evidence="10" id="KW-1185">Reference proteome</keyword>
<dbReference type="GO" id="GO:0003688">
    <property type="term" value="F:DNA replication origin binding"/>
    <property type="evidence" value="ECO:0007669"/>
    <property type="project" value="UniProtKB-UniRule"/>
</dbReference>
<dbReference type="AlphaFoldDB" id="A0AAV8UQM0"/>
<evidence type="ECO:0000256" key="4">
    <source>
        <dbReference type="ARBA" id="ARBA00023242"/>
    </source>
</evidence>
<comment type="subcellular location">
    <subcellularLocation>
        <location evidence="1 5">Nucleus</location>
    </subcellularLocation>
</comment>
<evidence type="ECO:0000313" key="10">
    <source>
        <dbReference type="Proteomes" id="UP001157974"/>
    </source>
</evidence>
<comment type="caution">
    <text evidence="9">The sequence shown here is derived from an EMBL/GenBank/DDBJ whole genome shotgun (WGS) entry which is preliminary data.</text>
</comment>
<dbReference type="EMBL" id="JAMWBK010000005">
    <property type="protein sequence ID" value="KAJ8904784.1"/>
    <property type="molecule type" value="Genomic_DNA"/>
</dbReference>
<evidence type="ECO:0000256" key="6">
    <source>
        <dbReference type="SAM" id="MobiDB-lite"/>
    </source>
</evidence>
<evidence type="ECO:0000256" key="5">
    <source>
        <dbReference type="RuleBase" id="RU368084"/>
    </source>
</evidence>
<sequence length="382" mass="41919">MGTKRAVRRKASKPAKKKRAGSGKSKLNDPTIFEDDILEDDGAISGDVADGTSYFESMDSKYCASSKRVEADDLDVREEHELGPPAKGMEVLKDHYTQVFFPRWQEILKSNVSILVTGLGSKYQLLNEFARQLDGPADAPAVVVANGFNPHASARLLIKELLALTPSASRPSLPVLSSPIGSLVRALDRELDKKVVVVIHSIDGAGLRTRENQGALAQVASECSNVVLIASVDHVNAPLLWDDHLWHLFDWCLQTASTFESYAAERRFSLNHGSHAFVKGSKTATSDERKVRGAMMLLRSLSTNAHGIFRILAETESAGVTEQRLFDIGRSRFLTTSILGLRSILTEMQTHDLIQTTRTDEGTKISINLQPNQLTAVLKSLD</sequence>
<dbReference type="Pfam" id="PF04084">
    <property type="entry name" value="RecA-like_ORC2"/>
    <property type="match status" value="1"/>
</dbReference>
<feature type="region of interest" description="Disordered" evidence="6">
    <location>
        <begin position="1"/>
        <end position="31"/>
    </location>
</feature>
<feature type="domain" description="Origin recognition complex subunit 2 winged-helix" evidence="8">
    <location>
        <begin position="315"/>
        <end position="370"/>
    </location>
</feature>
<dbReference type="GO" id="GO:0006260">
    <property type="term" value="P:DNA replication"/>
    <property type="evidence" value="ECO:0007669"/>
    <property type="project" value="UniProtKB-UniRule"/>
</dbReference>
<evidence type="ECO:0000256" key="1">
    <source>
        <dbReference type="ARBA" id="ARBA00004123"/>
    </source>
</evidence>
<dbReference type="InterPro" id="IPR056772">
    <property type="entry name" value="RecA-like_ORC2"/>
</dbReference>
<feature type="domain" description="Origin recognition complex subunit 2 RecA-like" evidence="7">
    <location>
        <begin position="94"/>
        <end position="254"/>
    </location>
</feature>
<reference evidence="9 10" key="1">
    <citation type="journal article" date="2023" name="Nat. Commun.">
        <title>Origin of minicircular mitochondrial genomes in red algae.</title>
        <authorList>
            <person name="Lee Y."/>
            <person name="Cho C.H."/>
            <person name="Lee Y.M."/>
            <person name="Park S.I."/>
            <person name="Yang J.H."/>
            <person name="West J.A."/>
            <person name="Bhattacharya D."/>
            <person name="Yoon H.S."/>
        </authorList>
    </citation>
    <scope>NUCLEOTIDE SEQUENCE [LARGE SCALE GENOMIC DNA]</scope>
    <source>
        <strain evidence="9 10">CCMP1338</strain>
        <tissue evidence="9">Whole cell</tissue>
    </source>
</reference>
<comment type="function">
    <text evidence="5">Component of the origin recognition complex (ORC) that binds origins of replication. DNA-binding is ATP-dependent. ORC is required to assemble the pre-replication complex necessary to initiate DNA replication.</text>
</comment>
<keyword evidence="3 5" id="KW-0235">DNA replication</keyword>
<accession>A0AAV8UQM0</accession>
<dbReference type="PANTHER" id="PTHR14052:SF0">
    <property type="entry name" value="ORIGIN RECOGNITION COMPLEX SUBUNIT 2"/>
    <property type="match status" value="1"/>
</dbReference>
<evidence type="ECO:0000259" key="7">
    <source>
        <dbReference type="Pfam" id="PF04084"/>
    </source>
</evidence>
<comment type="similarity">
    <text evidence="2 5">Belongs to the ORC2 family.</text>
</comment>
<feature type="compositionally biased region" description="Basic residues" evidence="6">
    <location>
        <begin position="1"/>
        <end position="21"/>
    </location>
</feature>
<dbReference type="Proteomes" id="UP001157974">
    <property type="component" value="Unassembled WGS sequence"/>
</dbReference>
<dbReference type="PANTHER" id="PTHR14052">
    <property type="entry name" value="ORIGIN RECOGNITION COMPLEX SUBUNIT 2"/>
    <property type="match status" value="1"/>
</dbReference>
<dbReference type="GO" id="GO:0005664">
    <property type="term" value="C:nuclear origin of replication recognition complex"/>
    <property type="evidence" value="ECO:0007669"/>
    <property type="project" value="UniProtKB-UniRule"/>
</dbReference>
<evidence type="ECO:0000256" key="3">
    <source>
        <dbReference type="ARBA" id="ARBA00022705"/>
    </source>
</evidence>
<proteinExistence type="inferred from homology"/>